<keyword evidence="4" id="KW-0378">Hydrolase</keyword>
<comment type="similarity">
    <text evidence="2">Belongs to the metallo-beta-lactamase superfamily.</text>
</comment>
<evidence type="ECO:0000259" key="6">
    <source>
        <dbReference type="SMART" id="SM00849"/>
    </source>
</evidence>
<dbReference type="InterPro" id="IPR051013">
    <property type="entry name" value="MBL_superfamily_lactonases"/>
</dbReference>
<dbReference type="Pfam" id="PF00753">
    <property type="entry name" value="Lactamase_B"/>
    <property type="match status" value="1"/>
</dbReference>
<keyword evidence="5" id="KW-0862">Zinc</keyword>
<protein>
    <submittedName>
        <fullName evidence="7">MBL fold metallo-hydrolase</fullName>
    </submittedName>
</protein>
<dbReference type="InterPro" id="IPR036866">
    <property type="entry name" value="RibonucZ/Hydroxyglut_hydro"/>
</dbReference>
<sequence length="264" mass="28218">MKVHHLNCGTMRPPVGGLSVAHVLLVETAEHLVLVDAGYGLGDIADPSRIGPARHLIRPDLLARETAAHQVRALGYEVRDVRHIVATHLDVDHIGGLSDFPDAVLHTTATEKAAAYHGSLRSVLRYRRGQLPPQARVRAHAPGAGSWHEFPGATYLSEIAEGIVLLPLPGHTRGHAAVAVDAGSHWVLHCGDAFFHQATLRRTAIPAALRLTEAVLADQPHRIAGNHARLAVLHATQPGATPIRIVCAHDPQMLADAQAADAGW</sequence>
<evidence type="ECO:0000256" key="5">
    <source>
        <dbReference type="ARBA" id="ARBA00022833"/>
    </source>
</evidence>
<keyword evidence="3" id="KW-0479">Metal-binding</keyword>
<dbReference type="InterPro" id="IPR001279">
    <property type="entry name" value="Metallo-B-lactamas"/>
</dbReference>
<evidence type="ECO:0000256" key="1">
    <source>
        <dbReference type="ARBA" id="ARBA00001947"/>
    </source>
</evidence>
<dbReference type="EMBL" id="JBHSBA010000015">
    <property type="protein sequence ID" value="MFC4127884.1"/>
    <property type="molecule type" value="Genomic_DNA"/>
</dbReference>
<dbReference type="Proteomes" id="UP001595767">
    <property type="component" value="Unassembled WGS sequence"/>
</dbReference>
<reference evidence="8" key="1">
    <citation type="journal article" date="2019" name="Int. J. Syst. Evol. Microbiol.">
        <title>The Global Catalogue of Microorganisms (GCM) 10K type strain sequencing project: providing services to taxonomists for standard genome sequencing and annotation.</title>
        <authorList>
            <consortium name="The Broad Institute Genomics Platform"/>
            <consortium name="The Broad Institute Genome Sequencing Center for Infectious Disease"/>
            <person name="Wu L."/>
            <person name="Ma J."/>
        </authorList>
    </citation>
    <scope>NUCLEOTIDE SEQUENCE [LARGE SCALE GENOMIC DNA]</scope>
    <source>
        <strain evidence="8">CGMCC 4.7204</strain>
    </source>
</reference>
<dbReference type="PANTHER" id="PTHR42978">
    <property type="entry name" value="QUORUM-QUENCHING LACTONASE YTNP-RELATED-RELATED"/>
    <property type="match status" value="1"/>
</dbReference>
<comment type="cofactor">
    <cofactor evidence="1">
        <name>Zn(2+)</name>
        <dbReference type="ChEBI" id="CHEBI:29105"/>
    </cofactor>
</comment>
<dbReference type="SMART" id="SM00849">
    <property type="entry name" value="Lactamase_B"/>
    <property type="match status" value="1"/>
</dbReference>
<evidence type="ECO:0000256" key="2">
    <source>
        <dbReference type="ARBA" id="ARBA00007749"/>
    </source>
</evidence>
<proteinExistence type="inferred from homology"/>
<feature type="domain" description="Metallo-beta-lactamase" evidence="6">
    <location>
        <begin position="20"/>
        <end position="249"/>
    </location>
</feature>
<dbReference type="SUPFAM" id="SSF56281">
    <property type="entry name" value="Metallo-hydrolase/oxidoreductase"/>
    <property type="match status" value="1"/>
</dbReference>
<gene>
    <name evidence="7" type="ORF">ACFOW8_23445</name>
</gene>
<accession>A0ABV8LC33</accession>
<dbReference type="PANTHER" id="PTHR42978:SF7">
    <property type="entry name" value="METALLO-HYDROLASE RV2300C-RELATED"/>
    <property type="match status" value="1"/>
</dbReference>
<keyword evidence="8" id="KW-1185">Reference proteome</keyword>
<evidence type="ECO:0000313" key="8">
    <source>
        <dbReference type="Proteomes" id="UP001595767"/>
    </source>
</evidence>
<organism evidence="7 8">
    <name type="scientific">Nocardia rhizosphaerae</name>
    <dbReference type="NCBI Taxonomy" id="1691571"/>
    <lineage>
        <taxon>Bacteria</taxon>
        <taxon>Bacillati</taxon>
        <taxon>Actinomycetota</taxon>
        <taxon>Actinomycetes</taxon>
        <taxon>Mycobacteriales</taxon>
        <taxon>Nocardiaceae</taxon>
        <taxon>Nocardia</taxon>
    </lineage>
</organism>
<evidence type="ECO:0000256" key="4">
    <source>
        <dbReference type="ARBA" id="ARBA00022801"/>
    </source>
</evidence>
<name>A0ABV8LC33_9NOCA</name>
<dbReference type="Gene3D" id="3.60.15.10">
    <property type="entry name" value="Ribonuclease Z/Hydroxyacylglutathione hydrolase-like"/>
    <property type="match status" value="1"/>
</dbReference>
<comment type="caution">
    <text evidence="7">The sequence shown here is derived from an EMBL/GenBank/DDBJ whole genome shotgun (WGS) entry which is preliminary data.</text>
</comment>
<dbReference type="RefSeq" id="WP_378553600.1">
    <property type="nucleotide sequence ID" value="NZ_JBHSBA010000015.1"/>
</dbReference>
<evidence type="ECO:0000313" key="7">
    <source>
        <dbReference type="EMBL" id="MFC4127884.1"/>
    </source>
</evidence>
<evidence type="ECO:0000256" key="3">
    <source>
        <dbReference type="ARBA" id="ARBA00022723"/>
    </source>
</evidence>
<dbReference type="CDD" id="cd07742">
    <property type="entry name" value="metallo-hydrolase-like_MBL-fold"/>
    <property type="match status" value="1"/>
</dbReference>